<keyword evidence="2" id="KW-0614">Plasmid</keyword>
<gene>
    <name evidence="2" type="primary">rnhA4</name>
    <name evidence="2" type="ordered locus">HQ_4019A</name>
</gene>
<evidence type="ECO:0000313" key="2">
    <source>
        <dbReference type="EMBL" id="CAJ51109.1"/>
    </source>
</evidence>
<dbReference type="EC" id="3.1.26.4" evidence="2"/>
<accession>Q18DF7</accession>
<evidence type="ECO:0000259" key="1">
    <source>
        <dbReference type="PROSITE" id="PS50879"/>
    </source>
</evidence>
<dbReference type="HOGENOM" id="CLU_095977_0_2_2"/>
<keyword evidence="3" id="KW-1185">Reference proteome</keyword>
<dbReference type="EMBL" id="AM180089">
    <property type="protein sequence ID" value="CAJ51109.1"/>
    <property type="molecule type" value="Genomic_DNA"/>
</dbReference>
<evidence type="ECO:0000313" key="3">
    <source>
        <dbReference type="Proteomes" id="UP000001975"/>
    </source>
</evidence>
<dbReference type="SUPFAM" id="SSF53098">
    <property type="entry name" value="Ribonuclease H-like"/>
    <property type="match status" value="1"/>
</dbReference>
<dbReference type="Gene3D" id="3.30.420.10">
    <property type="entry name" value="Ribonuclease H-like superfamily/Ribonuclease H"/>
    <property type="match status" value="1"/>
</dbReference>
<dbReference type="AlphaFoldDB" id="Q18DF7"/>
<keyword evidence="2" id="KW-0378">Hydrolase</keyword>
<dbReference type="InterPro" id="IPR012337">
    <property type="entry name" value="RNaseH-like_sf"/>
</dbReference>
<dbReference type="PANTHER" id="PTHR46387">
    <property type="entry name" value="POLYNUCLEOTIDYL TRANSFERASE, RIBONUCLEASE H-LIKE SUPERFAMILY PROTEIN"/>
    <property type="match status" value="1"/>
</dbReference>
<geneLocation type="plasmid" evidence="2 3">
    <name>PL47</name>
</geneLocation>
<dbReference type="Proteomes" id="UP000001975">
    <property type="component" value="Plasmid PL47"/>
</dbReference>
<dbReference type="InterPro" id="IPR002156">
    <property type="entry name" value="RNaseH_domain"/>
</dbReference>
<dbReference type="KEGG" id="hwa:HQ_4019A"/>
<organism evidence="2 3">
    <name type="scientific">Haloquadratum walsbyi (strain DSM 16790 / HBSQ001)</name>
    <dbReference type="NCBI Taxonomy" id="362976"/>
    <lineage>
        <taxon>Archaea</taxon>
        <taxon>Methanobacteriati</taxon>
        <taxon>Methanobacteriota</taxon>
        <taxon>Stenosarchaea group</taxon>
        <taxon>Halobacteria</taxon>
        <taxon>Halobacteriales</taxon>
        <taxon>Haloferacaceae</taxon>
        <taxon>Haloquadratum</taxon>
    </lineage>
</organism>
<dbReference type="InterPro" id="IPR036397">
    <property type="entry name" value="RNaseH_sf"/>
</dbReference>
<dbReference type="eggNOG" id="arCOG02942">
    <property type="taxonomic scope" value="Archaea"/>
</dbReference>
<sequence length="148" mass="16447">MSTDNNRLILTADGAASNNQSQTDRKAGIGYVISSAGTKITEQSQFLGQGELYTNNFAEYRAVIQGLEWIRQDYDLSSVSVDIHTDSQLLINQVRGEYSTNEPHLVEQRNTLQDLVSECDECQFKHVSESDENLVGRADTLASEATQQ</sequence>
<reference evidence="2 3" key="1">
    <citation type="journal article" date="2006" name="BMC Genomics">
        <title>The genome of the square archaeon Haloquadratum walsbyi: life at the limits of water activity.</title>
        <authorList>
            <person name="Bolhuis H.H."/>
            <person name="Palm P.P."/>
            <person name="Wende A.W."/>
            <person name="Falb M.M."/>
            <person name="Rampp M.M."/>
            <person name="Rodriguez-Valera F.F."/>
            <person name="Pfeiffer F.F."/>
            <person name="Oesterhelt D.D."/>
        </authorList>
    </citation>
    <scope>NUCLEOTIDE SEQUENCE [LARGE SCALE GENOMIC DNA]</scope>
    <source>
        <strain evidence="3">DSM 16790 / HBSQ001</strain>
        <plasmid evidence="3">Plasmid PL47</plasmid>
    </source>
</reference>
<name>Q18DF7_HALWD</name>
<feature type="domain" description="RNase H type-1" evidence="1">
    <location>
        <begin position="4"/>
        <end position="147"/>
    </location>
</feature>
<dbReference type="GO" id="GO:0003676">
    <property type="term" value="F:nucleic acid binding"/>
    <property type="evidence" value="ECO:0007669"/>
    <property type="project" value="InterPro"/>
</dbReference>
<dbReference type="CDD" id="cd09279">
    <property type="entry name" value="RNase_HI_like"/>
    <property type="match status" value="1"/>
</dbReference>
<protein>
    <submittedName>
        <fullName evidence="2">Ribonuclease H, type 1</fullName>
        <ecNumber evidence="2">3.1.26.4</ecNumber>
    </submittedName>
</protein>
<proteinExistence type="predicted"/>
<dbReference type="GO" id="GO:0004523">
    <property type="term" value="F:RNA-DNA hybrid ribonuclease activity"/>
    <property type="evidence" value="ECO:0007669"/>
    <property type="project" value="UniProtKB-EC"/>
</dbReference>
<dbReference type="RefSeq" id="WP_011572922.1">
    <property type="nucleotide sequence ID" value="NC_008213.1"/>
</dbReference>
<dbReference type="Pfam" id="PF13456">
    <property type="entry name" value="RVT_3"/>
    <property type="match status" value="1"/>
</dbReference>
<dbReference type="GeneID" id="4171405"/>
<dbReference type="PROSITE" id="PS50879">
    <property type="entry name" value="RNASE_H_1"/>
    <property type="match status" value="1"/>
</dbReference>